<evidence type="ECO:0000313" key="3">
    <source>
        <dbReference type="EMBL" id="GJN36895.1"/>
    </source>
</evidence>
<name>A0AAV5FQY2_ELECO</name>
<gene>
    <name evidence="3" type="primary">gb25796</name>
    <name evidence="4" type="synonym">gb25832</name>
    <name evidence="3" type="ORF">PR202_gb25796</name>
    <name evidence="4" type="ORF">PR202_gb25832</name>
</gene>
<dbReference type="InterPro" id="IPR023213">
    <property type="entry name" value="CAT-like_dom_sf"/>
</dbReference>
<evidence type="ECO:0000256" key="1">
    <source>
        <dbReference type="ARBA" id="ARBA00009861"/>
    </source>
</evidence>
<proteinExistence type="inferred from homology"/>
<reference evidence="3" key="2">
    <citation type="submission" date="2021-12" db="EMBL/GenBank/DDBJ databases">
        <title>Resequencing data analysis of finger millet.</title>
        <authorList>
            <person name="Hatakeyama M."/>
            <person name="Aluri S."/>
            <person name="Balachadran M.T."/>
            <person name="Sivarajan S.R."/>
            <person name="Poveda L."/>
            <person name="Shimizu-Inatsugi R."/>
            <person name="Schlapbach R."/>
            <person name="Sreeman S.M."/>
            <person name="Shimizu K.K."/>
        </authorList>
    </citation>
    <scope>NUCLEOTIDE SEQUENCE</scope>
</reference>
<organism evidence="3 5">
    <name type="scientific">Eleusine coracana subsp. coracana</name>
    <dbReference type="NCBI Taxonomy" id="191504"/>
    <lineage>
        <taxon>Eukaryota</taxon>
        <taxon>Viridiplantae</taxon>
        <taxon>Streptophyta</taxon>
        <taxon>Embryophyta</taxon>
        <taxon>Tracheophyta</taxon>
        <taxon>Spermatophyta</taxon>
        <taxon>Magnoliopsida</taxon>
        <taxon>Liliopsida</taxon>
        <taxon>Poales</taxon>
        <taxon>Poaceae</taxon>
        <taxon>PACMAD clade</taxon>
        <taxon>Chloridoideae</taxon>
        <taxon>Cynodonteae</taxon>
        <taxon>Eleusininae</taxon>
        <taxon>Eleusine</taxon>
    </lineage>
</organism>
<dbReference type="PANTHER" id="PTHR31147">
    <property type="entry name" value="ACYL TRANSFERASE 4"/>
    <property type="match status" value="1"/>
</dbReference>
<dbReference type="EMBL" id="BQKI01000091">
    <property type="protein sequence ID" value="GJN36895.1"/>
    <property type="molecule type" value="Genomic_DNA"/>
</dbReference>
<dbReference type="EMBL" id="BQKI01000091">
    <property type="protein sequence ID" value="GJN36928.1"/>
    <property type="molecule type" value="Genomic_DNA"/>
</dbReference>
<accession>A0AAV5FQY2</accession>
<evidence type="ECO:0000256" key="2">
    <source>
        <dbReference type="SAM" id="MobiDB-lite"/>
    </source>
</evidence>
<dbReference type="InterPro" id="IPR050898">
    <property type="entry name" value="Plant_acyltransferase"/>
</dbReference>
<dbReference type="Gene3D" id="3.30.559.10">
    <property type="entry name" value="Chloramphenicol acetyltransferase-like domain"/>
    <property type="match status" value="1"/>
</dbReference>
<dbReference type="AlphaFoldDB" id="A0AAV5FQY2"/>
<reference evidence="3" key="1">
    <citation type="journal article" date="2018" name="DNA Res.">
        <title>Multiple hybrid de novo genome assembly of finger millet, an orphan allotetraploid crop.</title>
        <authorList>
            <person name="Hatakeyama M."/>
            <person name="Aluri S."/>
            <person name="Balachadran M.T."/>
            <person name="Sivarajan S.R."/>
            <person name="Patrignani A."/>
            <person name="Gruter S."/>
            <person name="Poveda L."/>
            <person name="Shimizu-Inatsugi R."/>
            <person name="Baeten J."/>
            <person name="Francoijs K.J."/>
            <person name="Nataraja K.N."/>
            <person name="Reddy Y.A.N."/>
            <person name="Phadnis S."/>
            <person name="Ravikumar R.L."/>
            <person name="Schlapbach R."/>
            <person name="Sreeman S.M."/>
            <person name="Shimizu K.K."/>
        </authorList>
    </citation>
    <scope>NUCLEOTIDE SEQUENCE</scope>
</reference>
<evidence type="ECO:0000313" key="5">
    <source>
        <dbReference type="Proteomes" id="UP001054889"/>
    </source>
</evidence>
<protein>
    <submittedName>
        <fullName evidence="3">Uncharacterized protein</fullName>
    </submittedName>
</protein>
<comment type="similarity">
    <text evidence="1">Belongs to the plant acyltransferase family.</text>
</comment>
<comment type="caution">
    <text evidence="3">The sequence shown here is derived from an EMBL/GenBank/DDBJ whole genome shotgun (WGS) entry which is preliminary data.</text>
</comment>
<dbReference type="GO" id="GO:0016747">
    <property type="term" value="F:acyltransferase activity, transferring groups other than amino-acyl groups"/>
    <property type="evidence" value="ECO:0007669"/>
    <property type="project" value="UniProtKB-ARBA"/>
</dbReference>
<evidence type="ECO:0000313" key="4">
    <source>
        <dbReference type="EMBL" id="GJN36928.1"/>
    </source>
</evidence>
<sequence length="187" mass="20223">MPRSGYPKTLEVREMELDDELMAALCGYNMLRVSSWDGIGLDCVDFGGGRPARVHGGQRGETQRASLLPVPPVQPCSRTDHDGANVAAFCVTEEHVDKFLAELTRLQLISVPSPEFAKPKSPPPGSDTLADEDPPSGFPLDEFLDADRPRTTAKLVDRTPASLSLGTVAWTSPELPLPPRVVAGHLR</sequence>
<feature type="region of interest" description="Disordered" evidence="2">
    <location>
        <begin position="113"/>
        <end position="158"/>
    </location>
</feature>
<dbReference type="PANTHER" id="PTHR31147:SF26">
    <property type="entry name" value="OS06G0699100 PROTEIN"/>
    <property type="match status" value="1"/>
</dbReference>
<dbReference type="Proteomes" id="UP001054889">
    <property type="component" value="Unassembled WGS sequence"/>
</dbReference>
<keyword evidence="5" id="KW-1185">Reference proteome</keyword>